<dbReference type="GO" id="GO:0005886">
    <property type="term" value="C:plasma membrane"/>
    <property type="evidence" value="ECO:0007669"/>
    <property type="project" value="UniProtKB-SubCell"/>
</dbReference>
<evidence type="ECO:0000256" key="4">
    <source>
        <dbReference type="ARBA" id="ARBA00022679"/>
    </source>
</evidence>
<keyword evidence="3" id="KW-0997">Cell inner membrane</keyword>
<keyword evidence="6 8" id="KW-0012">Acyltransferase</keyword>
<reference evidence="8 9" key="1">
    <citation type="journal article" date="2014" name="PLoS Genet.">
        <title>Hidden diversity in honey bee gut symbionts detected by single-cell genomics.</title>
        <authorList>
            <person name="Engel P."/>
            <person name="Stepanauskas R."/>
            <person name="Moran N."/>
        </authorList>
    </citation>
    <scope>NUCLEOTIDE SEQUENCE [LARGE SCALE GENOMIC DNA]</scope>
    <source>
        <strain evidence="8 9">SCGC AB-598-J21</strain>
    </source>
</reference>
<sequence length="316" mass="36464">MANSIRHWANQQERGSSFALLLTRYLVKYCPVLLLSPIVCIVVAYFYLTASSARRNVACYQHLLAKSHTELSRILSIKGSVFWQFYAFAQAIVDRFAVWQGRIRYEDLIIHDPDNLTQYIDQPVAGTTGQIFVCSHLGNTEICRALVKKHKNLILNVLIHSSHAVKFNKALKDAGASRIRLIQVTSLDTKVMMELNERVQRGEWLAIAADRVPVRGEKIVAIPFLGQTANWPQGPWLLAGLLKVPVNTLFCFKQQGKYHLHIQRFAANVNWKRQKREHCIKQYVQQYAQLLGTYCCKAPRQWFNFFDFWNQDDRAI</sequence>
<dbReference type="GO" id="GO:0016746">
    <property type="term" value="F:acyltransferase activity"/>
    <property type="evidence" value="ECO:0007669"/>
    <property type="project" value="UniProtKB-KW"/>
</dbReference>
<evidence type="ECO:0000256" key="1">
    <source>
        <dbReference type="ARBA" id="ARBA00004533"/>
    </source>
</evidence>
<dbReference type="PANTHER" id="PTHR30606">
    <property type="entry name" value="LIPID A BIOSYNTHESIS LAUROYL ACYLTRANSFERASE"/>
    <property type="match status" value="1"/>
</dbReference>
<dbReference type="Proteomes" id="UP000027644">
    <property type="component" value="Unassembled WGS sequence"/>
</dbReference>
<dbReference type="InterPro" id="IPR004960">
    <property type="entry name" value="LipA_acyltrans"/>
</dbReference>
<keyword evidence="7" id="KW-0812">Transmembrane</keyword>
<dbReference type="EMBL" id="AVQL01000436">
    <property type="protein sequence ID" value="KEQ01105.1"/>
    <property type="molecule type" value="Genomic_DNA"/>
</dbReference>
<name>A0A074VF40_9NEIS</name>
<dbReference type="GO" id="GO:0009247">
    <property type="term" value="P:glycolipid biosynthetic process"/>
    <property type="evidence" value="ECO:0007669"/>
    <property type="project" value="UniProtKB-ARBA"/>
</dbReference>
<evidence type="ECO:0000313" key="9">
    <source>
        <dbReference type="Proteomes" id="UP000027644"/>
    </source>
</evidence>
<dbReference type="PIRSF" id="PIRSF028561">
    <property type="entry name" value="Ac_Trasf"/>
    <property type="match status" value="1"/>
</dbReference>
<evidence type="ECO:0000256" key="7">
    <source>
        <dbReference type="SAM" id="Phobius"/>
    </source>
</evidence>
<keyword evidence="4 8" id="KW-0808">Transferase</keyword>
<accession>A0A074VF40</accession>
<keyword evidence="5 7" id="KW-0472">Membrane</keyword>
<dbReference type="PANTHER" id="PTHR30606:SF9">
    <property type="entry name" value="LIPID A BIOSYNTHESIS LAUROYLTRANSFERASE"/>
    <property type="match status" value="1"/>
</dbReference>
<keyword evidence="7" id="KW-1133">Transmembrane helix</keyword>
<gene>
    <name evidence="8" type="ORF">SASC598J21_011020</name>
</gene>
<dbReference type="AlphaFoldDB" id="A0A074VF40"/>
<evidence type="ECO:0000256" key="6">
    <source>
        <dbReference type="ARBA" id="ARBA00023315"/>
    </source>
</evidence>
<organism evidence="8 9">
    <name type="scientific">Snodgrassella alvi SCGC AB-598-J21</name>
    <dbReference type="NCBI Taxonomy" id="1385367"/>
    <lineage>
        <taxon>Bacteria</taxon>
        <taxon>Pseudomonadati</taxon>
        <taxon>Pseudomonadota</taxon>
        <taxon>Betaproteobacteria</taxon>
        <taxon>Neisseriales</taxon>
        <taxon>Neisseriaceae</taxon>
        <taxon>Snodgrassella</taxon>
    </lineage>
</organism>
<protein>
    <submittedName>
        <fullName evidence="8">Putative acyltransferase</fullName>
    </submittedName>
</protein>
<evidence type="ECO:0000256" key="5">
    <source>
        <dbReference type="ARBA" id="ARBA00023136"/>
    </source>
</evidence>
<feature type="transmembrane region" description="Helical" evidence="7">
    <location>
        <begin position="26"/>
        <end position="48"/>
    </location>
</feature>
<evidence type="ECO:0000256" key="2">
    <source>
        <dbReference type="ARBA" id="ARBA00022475"/>
    </source>
</evidence>
<dbReference type="Pfam" id="PF03279">
    <property type="entry name" value="Lip_A_acyltrans"/>
    <property type="match status" value="1"/>
</dbReference>
<comment type="caution">
    <text evidence="8">The sequence shown here is derived from an EMBL/GenBank/DDBJ whole genome shotgun (WGS) entry which is preliminary data.</text>
</comment>
<keyword evidence="2" id="KW-1003">Cell membrane</keyword>
<comment type="subcellular location">
    <subcellularLocation>
        <location evidence="1">Cell inner membrane</location>
    </subcellularLocation>
</comment>
<dbReference type="InterPro" id="IPR014548">
    <property type="entry name" value="Ac_Trasf"/>
</dbReference>
<evidence type="ECO:0000256" key="3">
    <source>
        <dbReference type="ARBA" id="ARBA00022519"/>
    </source>
</evidence>
<evidence type="ECO:0000313" key="8">
    <source>
        <dbReference type="EMBL" id="KEQ01105.1"/>
    </source>
</evidence>
<proteinExistence type="predicted"/>